<evidence type="ECO:0000256" key="3">
    <source>
        <dbReference type="SAM" id="Phobius"/>
    </source>
</evidence>
<gene>
    <name evidence="6" type="ORF">HGP29_10525</name>
</gene>
<reference evidence="6 7" key="1">
    <citation type="submission" date="2020-04" db="EMBL/GenBank/DDBJ databases">
        <title>Flammeovirga sp. SR4, a novel species isolated from seawater.</title>
        <authorList>
            <person name="Wang X."/>
        </authorList>
    </citation>
    <scope>NUCLEOTIDE SEQUENCE [LARGE SCALE GENOMIC DNA]</scope>
    <source>
        <strain evidence="6 7">SR4</strain>
    </source>
</reference>
<dbReference type="Gene3D" id="2.60.40.2380">
    <property type="match status" value="1"/>
</dbReference>
<evidence type="ECO:0000259" key="5">
    <source>
        <dbReference type="SMART" id="SM00331"/>
    </source>
</evidence>
<proteinExistence type="predicted"/>
<dbReference type="EMBL" id="JABAIL010000003">
    <property type="protein sequence ID" value="NLR91643.1"/>
    <property type="molecule type" value="Genomic_DNA"/>
</dbReference>
<evidence type="ECO:0000256" key="2">
    <source>
        <dbReference type="SAM" id="Coils"/>
    </source>
</evidence>
<dbReference type="PANTHER" id="PTHR43156">
    <property type="entry name" value="STAGE II SPORULATION PROTEIN E-RELATED"/>
    <property type="match status" value="1"/>
</dbReference>
<dbReference type="InterPro" id="IPR001932">
    <property type="entry name" value="PPM-type_phosphatase-like_dom"/>
</dbReference>
<feature type="transmembrane region" description="Helical" evidence="3">
    <location>
        <begin position="176"/>
        <end position="194"/>
    </location>
</feature>
<feature type="chain" id="PRO_5030702985" evidence="4">
    <location>
        <begin position="22"/>
        <end position="683"/>
    </location>
</feature>
<dbReference type="GO" id="GO:0016791">
    <property type="term" value="F:phosphatase activity"/>
    <property type="evidence" value="ECO:0007669"/>
    <property type="project" value="TreeGrafter"/>
</dbReference>
<accession>A0A7X8SK75</accession>
<protein>
    <submittedName>
        <fullName evidence="6">SpoIIE family protein phosphatase</fullName>
    </submittedName>
</protein>
<feature type="coiled-coil region" evidence="2">
    <location>
        <begin position="389"/>
        <end position="420"/>
    </location>
</feature>
<feature type="transmembrane region" description="Helical" evidence="3">
    <location>
        <begin position="267"/>
        <end position="286"/>
    </location>
</feature>
<dbReference type="InterPro" id="IPR052016">
    <property type="entry name" value="Bact_Sigma-Reg"/>
</dbReference>
<comment type="caution">
    <text evidence="6">The sequence shown here is derived from an EMBL/GenBank/DDBJ whole genome shotgun (WGS) entry which is preliminary data.</text>
</comment>
<organism evidence="6 7">
    <name type="scientific">Flammeovirga agarivorans</name>
    <dbReference type="NCBI Taxonomy" id="2726742"/>
    <lineage>
        <taxon>Bacteria</taxon>
        <taxon>Pseudomonadati</taxon>
        <taxon>Bacteroidota</taxon>
        <taxon>Cytophagia</taxon>
        <taxon>Cytophagales</taxon>
        <taxon>Flammeovirgaceae</taxon>
        <taxon>Flammeovirga</taxon>
    </lineage>
</organism>
<evidence type="ECO:0000256" key="1">
    <source>
        <dbReference type="ARBA" id="ARBA00022801"/>
    </source>
</evidence>
<feature type="transmembrane region" description="Helical" evidence="3">
    <location>
        <begin position="322"/>
        <end position="347"/>
    </location>
</feature>
<sequence>MRLISQTILLLFILTTGIAQAEIKERTVLNMSHDVEYFVDANHETDISDISLKTFKKVEGDVLNFGNNKATIWCRFKLNNDVQDPILHLKTSLIEEAILYIPQGMSDFSEKKSGYTKSFQSLDYQIPNIYFNIETDFNDERYFYIKIDATYLQFWVYSGTSKDFIQYIYNTSIIDGIYYGIILIMILYNLIVFFTVRDSIYLYYVLYVLFVGFMVAHFQGHDAHLWGEFSFIAKRGPIWPAFGGLTSVLFAYNFLKIKTNLKILQKTFYLMFSLWCLSILSVLFGYNFASSLLNQTSGLLCIITFTYSAITLINKGHNEAKLFLLGWGGYMTTSVYFVLCGANIFQYTLLTDYAWQIGSTFEMLVLSIAVGQKINTLKKEKHNLLVNQNKILEDKVSERTEELKSSNEELNAMIEQVYDQHNVIKKKNQDLNSSISYAQRIQRSVLPPSDMMDKYISDYFVFYQPKDVVSGDIYWFTHHNGHNFLAAIDCTGHGVPGAFVSLLAVNIIKEIVTLKQLVDPSEILDAMAKEVEVVLNQKQNKNREGMDMGLCVWKSNGTELKFSGAKNPLYISRQDGTIEMIKGDKKPIGGLDIHSKLHQCEFTTHTIEITPDILNFYILSDGIQDQFGGPNDKKFSRKRLQELLNKSATLKMFQQKDVLDRTINTWKKDYPQIDDMLLIGFRP</sequence>
<dbReference type="Pfam" id="PF07228">
    <property type="entry name" value="SpoIIE"/>
    <property type="match status" value="1"/>
</dbReference>
<evidence type="ECO:0000256" key="4">
    <source>
        <dbReference type="SAM" id="SignalP"/>
    </source>
</evidence>
<keyword evidence="1" id="KW-0378">Hydrolase</keyword>
<feature type="transmembrane region" description="Helical" evidence="3">
    <location>
        <begin position="238"/>
        <end position="255"/>
    </location>
</feature>
<feature type="domain" description="PPM-type phosphatase" evidence="5">
    <location>
        <begin position="454"/>
        <end position="683"/>
    </location>
</feature>
<feature type="transmembrane region" description="Helical" evidence="3">
    <location>
        <begin position="292"/>
        <end position="310"/>
    </location>
</feature>
<keyword evidence="3" id="KW-0812">Transmembrane</keyword>
<dbReference type="Proteomes" id="UP000585050">
    <property type="component" value="Unassembled WGS sequence"/>
</dbReference>
<dbReference type="InterPro" id="IPR011623">
    <property type="entry name" value="7TMR_DISM_rcpt_extracell_dom1"/>
</dbReference>
<dbReference type="Pfam" id="PF07695">
    <property type="entry name" value="7TMR-DISM_7TM"/>
    <property type="match status" value="1"/>
</dbReference>
<dbReference type="SMART" id="SM00331">
    <property type="entry name" value="PP2C_SIG"/>
    <property type="match status" value="1"/>
</dbReference>
<dbReference type="RefSeq" id="WP_168882359.1">
    <property type="nucleotide sequence ID" value="NZ_JABAIL010000003.1"/>
</dbReference>
<keyword evidence="7" id="KW-1185">Reference proteome</keyword>
<keyword evidence="3" id="KW-0472">Membrane</keyword>
<keyword evidence="3" id="KW-1133">Transmembrane helix</keyword>
<feature type="transmembrane region" description="Helical" evidence="3">
    <location>
        <begin position="201"/>
        <end position="218"/>
    </location>
</feature>
<dbReference type="Gene3D" id="3.60.40.10">
    <property type="entry name" value="PPM-type phosphatase domain"/>
    <property type="match status" value="1"/>
</dbReference>
<keyword evidence="2" id="KW-0175">Coiled coil</keyword>
<name>A0A7X8SK75_9BACT</name>
<dbReference type="PANTHER" id="PTHR43156:SF9">
    <property type="entry name" value="HAMP DOMAIN-CONTAINING PROTEIN"/>
    <property type="match status" value="1"/>
</dbReference>
<dbReference type="InterPro" id="IPR036457">
    <property type="entry name" value="PPM-type-like_dom_sf"/>
</dbReference>
<feature type="signal peptide" evidence="4">
    <location>
        <begin position="1"/>
        <end position="21"/>
    </location>
</feature>
<evidence type="ECO:0000313" key="7">
    <source>
        <dbReference type="Proteomes" id="UP000585050"/>
    </source>
</evidence>
<dbReference type="InterPro" id="IPR011622">
    <property type="entry name" value="7TMR_DISM_rcpt_extracell_dom2"/>
</dbReference>
<keyword evidence="4" id="KW-0732">Signal</keyword>
<evidence type="ECO:0000313" key="6">
    <source>
        <dbReference type="EMBL" id="NLR91643.1"/>
    </source>
</evidence>
<dbReference type="AlphaFoldDB" id="A0A7X8SK75"/>
<dbReference type="Pfam" id="PF07696">
    <property type="entry name" value="7TMR-DISMED2"/>
    <property type="match status" value="1"/>
</dbReference>